<evidence type="ECO:0000256" key="4">
    <source>
        <dbReference type="ARBA" id="ARBA00022603"/>
    </source>
</evidence>
<keyword evidence="4 9" id="KW-0489">Methyltransferase</keyword>
<comment type="pathway">
    <text evidence="1">One-carbon metabolism; methanogenesis from dimethylamine.</text>
</comment>
<dbReference type="InterPro" id="IPR012653">
    <property type="entry name" value="Dimeth_MeTrfase_MtbB"/>
</dbReference>
<keyword evidence="10" id="KW-1185">Reference proteome</keyword>
<evidence type="ECO:0000313" key="10">
    <source>
        <dbReference type="Proteomes" id="UP001206983"/>
    </source>
</evidence>
<comment type="catalytic activity">
    <reaction evidence="8">
        <text>Co(I)-[dimethylamine-specific corrinoid protein] + dimethylamine + H(+) = methyl-Co(III)-[dimethylamine-specific corrinoid protein] + methylamine</text>
        <dbReference type="Rhea" id="RHEA:41175"/>
        <dbReference type="Rhea" id="RHEA-COMP:11122"/>
        <dbReference type="Rhea" id="RHEA-COMP:11123"/>
        <dbReference type="ChEBI" id="CHEBI:15378"/>
        <dbReference type="ChEBI" id="CHEBI:58040"/>
        <dbReference type="ChEBI" id="CHEBI:59338"/>
        <dbReference type="ChEBI" id="CHEBI:85033"/>
        <dbReference type="ChEBI" id="CHEBI:85035"/>
        <dbReference type="EC" id="2.1.1.249"/>
    </reaction>
</comment>
<evidence type="ECO:0000256" key="7">
    <source>
        <dbReference type="ARBA" id="ARBA00022994"/>
    </source>
</evidence>
<dbReference type="Pfam" id="PF09505">
    <property type="entry name" value="Dimeth_Pyl"/>
    <property type="match status" value="1"/>
</dbReference>
<dbReference type="GO" id="GO:0043791">
    <property type="term" value="F:dimethylamine methyltransferase activity"/>
    <property type="evidence" value="ECO:0007669"/>
    <property type="project" value="UniProtKB-EC"/>
</dbReference>
<evidence type="ECO:0000256" key="3">
    <source>
        <dbReference type="ARBA" id="ARBA00012854"/>
    </source>
</evidence>
<comment type="similarity">
    <text evidence="2">Belongs to the dimethylamine methyltransferase family.</text>
</comment>
<evidence type="ECO:0000256" key="2">
    <source>
        <dbReference type="ARBA" id="ARBA00008844"/>
    </source>
</evidence>
<keyword evidence="5" id="KW-0808">Transferase</keyword>
<sequence length="100" mass="11033">MGFLITNEMSVGMHGIRTAGDLVMRMQLKGMRLKEAKEYVAKKLGTDVFTLSDEYAMKEIREELGIGTINAVPGQPKGLKAKAKIAELLDIKIPSVDLLR</sequence>
<evidence type="ECO:0000256" key="6">
    <source>
        <dbReference type="ARBA" id="ARBA00022774"/>
    </source>
</evidence>
<name>A0AAE3HD23_9EURY</name>
<dbReference type="Proteomes" id="UP001206983">
    <property type="component" value="Unassembled WGS sequence"/>
</dbReference>
<gene>
    <name evidence="9" type="ORF">PV02_12080</name>
</gene>
<reference evidence="9 10" key="1">
    <citation type="journal article" date="2011" name="Appl. Environ. Microbiol.">
        <title>Methanogenic archaea isolated from Taiwan's Chelungpu fault.</title>
        <authorList>
            <person name="Wu S.Y."/>
            <person name="Lai M.C."/>
        </authorList>
    </citation>
    <scope>NUCLEOTIDE SEQUENCE [LARGE SCALE GENOMIC DNA]</scope>
    <source>
        <strain evidence="9 10">St545Mb</strain>
    </source>
</reference>
<evidence type="ECO:0000313" key="9">
    <source>
        <dbReference type="EMBL" id="MCQ6963792.1"/>
    </source>
</evidence>
<organism evidence="9 10">
    <name type="scientific">Methanolobus chelungpuianus</name>
    <dbReference type="NCBI Taxonomy" id="502115"/>
    <lineage>
        <taxon>Archaea</taxon>
        <taxon>Methanobacteriati</taxon>
        <taxon>Methanobacteriota</taxon>
        <taxon>Stenosarchaea group</taxon>
        <taxon>Methanomicrobia</taxon>
        <taxon>Methanosarcinales</taxon>
        <taxon>Methanosarcinaceae</taxon>
        <taxon>Methanolobus</taxon>
    </lineage>
</organism>
<keyword evidence="7" id="KW-0484">Methanogenesis</keyword>
<dbReference type="AlphaFoldDB" id="A0AAE3HD23"/>
<dbReference type="EC" id="2.1.1.249" evidence="3"/>
<evidence type="ECO:0000256" key="1">
    <source>
        <dbReference type="ARBA" id="ARBA00004890"/>
    </source>
</evidence>
<dbReference type="GO" id="GO:0032259">
    <property type="term" value="P:methylation"/>
    <property type="evidence" value="ECO:0007669"/>
    <property type="project" value="UniProtKB-KW"/>
</dbReference>
<dbReference type="EMBL" id="JTEO01000010">
    <property type="protein sequence ID" value="MCQ6963792.1"/>
    <property type="molecule type" value="Genomic_DNA"/>
</dbReference>
<protein>
    <recommendedName>
        <fullName evidence="3">[dimethylamine--corrinoid protein] Co-methyltransferase</fullName>
        <ecNumber evidence="3">2.1.1.249</ecNumber>
    </recommendedName>
</protein>
<proteinExistence type="inferred from homology"/>
<dbReference type="GO" id="GO:0015948">
    <property type="term" value="P:methanogenesis"/>
    <property type="evidence" value="ECO:0007669"/>
    <property type="project" value="UniProtKB-KW"/>
</dbReference>
<accession>A0AAE3HD23</accession>
<evidence type="ECO:0000256" key="5">
    <source>
        <dbReference type="ARBA" id="ARBA00022679"/>
    </source>
</evidence>
<comment type="caution">
    <text evidence="9">The sequence shown here is derived from an EMBL/GenBank/DDBJ whole genome shotgun (WGS) entry which is preliminary data.</text>
</comment>
<keyword evidence="6" id="KW-0669">Pyrrolysine</keyword>
<evidence type="ECO:0000256" key="8">
    <source>
        <dbReference type="ARBA" id="ARBA00029367"/>
    </source>
</evidence>